<organism evidence="6 7">
    <name type="scientific">Scyliorhinus torazame</name>
    <name type="common">Cloudy catshark</name>
    <name type="synonym">Catulus torazame</name>
    <dbReference type="NCBI Taxonomy" id="75743"/>
    <lineage>
        <taxon>Eukaryota</taxon>
        <taxon>Metazoa</taxon>
        <taxon>Chordata</taxon>
        <taxon>Craniata</taxon>
        <taxon>Vertebrata</taxon>
        <taxon>Chondrichthyes</taxon>
        <taxon>Elasmobranchii</taxon>
        <taxon>Galeomorphii</taxon>
        <taxon>Galeoidea</taxon>
        <taxon>Carcharhiniformes</taxon>
        <taxon>Scyliorhinidae</taxon>
        <taxon>Scyliorhinus</taxon>
    </lineage>
</organism>
<sequence length="151" mass="16919">MEHKSLRVIAAADSNMGIGICGDLPWVLPNESKYFLSRITAVSAPGAWSIYLPSAVELGSVPPLSDEIETIWVIGGVKPFEEALKHPNCDQLCLTNIMAKFNAESFFPEFDRETFKLLDEYPGVPSEIQEENGVKYKFQVFKKFTNNKTND</sequence>
<dbReference type="GO" id="GO:0046654">
    <property type="term" value="P:tetrahydrofolate biosynthetic process"/>
    <property type="evidence" value="ECO:0007669"/>
    <property type="project" value="InterPro"/>
</dbReference>
<evidence type="ECO:0000259" key="5">
    <source>
        <dbReference type="PROSITE" id="PS51330"/>
    </source>
</evidence>
<dbReference type="GO" id="GO:0046655">
    <property type="term" value="P:folic acid metabolic process"/>
    <property type="evidence" value="ECO:0007669"/>
    <property type="project" value="TreeGrafter"/>
</dbReference>
<reference evidence="6 7" key="1">
    <citation type="journal article" date="2018" name="Nat. Ecol. Evol.">
        <title>Shark genomes provide insights into elasmobranch evolution and the origin of vertebrates.</title>
        <authorList>
            <person name="Hara Y"/>
            <person name="Yamaguchi K"/>
            <person name="Onimaru K"/>
            <person name="Kadota M"/>
            <person name="Koyanagi M"/>
            <person name="Keeley SD"/>
            <person name="Tatsumi K"/>
            <person name="Tanaka K"/>
            <person name="Motone F"/>
            <person name="Kageyama Y"/>
            <person name="Nozu R"/>
            <person name="Adachi N"/>
            <person name="Nishimura O"/>
            <person name="Nakagawa R"/>
            <person name="Tanegashima C"/>
            <person name="Kiyatake I"/>
            <person name="Matsumoto R"/>
            <person name="Murakumo K"/>
            <person name="Nishida K"/>
            <person name="Terakita A"/>
            <person name="Kuratani S"/>
            <person name="Sato K"/>
            <person name="Hyodo S Kuraku.S."/>
        </authorList>
    </citation>
    <scope>NUCLEOTIDE SEQUENCE [LARGE SCALE GENOMIC DNA]</scope>
</reference>
<keyword evidence="7" id="KW-1185">Reference proteome</keyword>
<dbReference type="EMBL" id="BFAA01011992">
    <property type="protein sequence ID" value="GCB79418.1"/>
    <property type="molecule type" value="Genomic_DNA"/>
</dbReference>
<dbReference type="AlphaFoldDB" id="A0A401Q228"/>
<dbReference type="SUPFAM" id="SSF53597">
    <property type="entry name" value="Dihydrofolate reductase-like"/>
    <property type="match status" value="1"/>
</dbReference>
<gene>
    <name evidence="6" type="ORF">scyTo_0017886</name>
</gene>
<evidence type="ECO:0000256" key="1">
    <source>
        <dbReference type="ARBA" id="ARBA00012856"/>
    </source>
</evidence>
<dbReference type="Proteomes" id="UP000288216">
    <property type="component" value="Unassembled WGS sequence"/>
</dbReference>
<dbReference type="PANTHER" id="PTHR48069:SF5">
    <property type="entry name" value="DIHYDROFOLATE REDUCTASE"/>
    <property type="match status" value="1"/>
</dbReference>
<comment type="caution">
    <text evidence="6">The sequence shown here is derived from an EMBL/GenBank/DDBJ whole genome shotgun (WGS) entry which is preliminary data.</text>
</comment>
<dbReference type="OMA" id="VANVWIC"/>
<evidence type="ECO:0000313" key="7">
    <source>
        <dbReference type="Proteomes" id="UP000288216"/>
    </source>
</evidence>
<feature type="domain" description="DHFR" evidence="5">
    <location>
        <begin position="1"/>
        <end position="143"/>
    </location>
</feature>
<dbReference type="PROSITE" id="PS51330">
    <property type="entry name" value="DHFR_2"/>
    <property type="match status" value="1"/>
</dbReference>
<accession>A0A401Q228</accession>
<dbReference type="PANTHER" id="PTHR48069">
    <property type="entry name" value="DIHYDROFOLATE REDUCTASE"/>
    <property type="match status" value="1"/>
</dbReference>
<evidence type="ECO:0000313" key="6">
    <source>
        <dbReference type="EMBL" id="GCB79418.1"/>
    </source>
</evidence>
<dbReference type="EC" id="1.5.1.3" evidence="1"/>
<dbReference type="InterPro" id="IPR024072">
    <property type="entry name" value="DHFR-like_dom_sf"/>
</dbReference>
<dbReference type="Pfam" id="PF00186">
    <property type="entry name" value="DHFR_1"/>
    <property type="match status" value="1"/>
</dbReference>
<dbReference type="GO" id="GO:0005739">
    <property type="term" value="C:mitochondrion"/>
    <property type="evidence" value="ECO:0007669"/>
    <property type="project" value="TreeGrafter"/>
</dbReference>
<comment type="catalytic activity">
    <reaction evidence="4">
        <text>(6S)-5,6,7,8-tetrahydrofolate + NADP(+) = 7,8-dihydrofolate + NADPH + H(+)</text>
        <dbReference type="Rhea" id="RHEA:15009"/>
        <dbReference type="ChEBI" id="CHEBI:15378"/>
        <dbReference type="ChEBI" id="CHEBI:57451"/>
        <dbReference type="ChEBI" id="CHEBI:57453"/>
        <dbReference type="ChEBI" id="CHEBI:57783"/>
        <dbReference type="ChEBI" id="CHEBI:58349"/>
        <dbReference type="EC" id="1.5.1.3"/>
    </reaction>
</comment>
<proteinExistence type="predicted"/>
<protein>
    <recommendedName>
        <fullName evidence="1">dihydrofolate reductase</fullName>
        <ecNumber evidence="1">1.5.1.3</ecNumber>
    </recommendedName>
</protein>
<dbReference type="CDD" id="cd00209">
    <property type="entry name" value="DHFR"/>
    <property type="match status" value="1"/>
</dbReference>
<evidence type="ECO:0000256" key="2">
    <source>
        <dbReference type="ARBA" id="ARBA00022857"/>
    </source>
</evidence>
<name>A0A401Q228_SCYTO</name>
<dbReference type="Gene3D" id="3.40.430.10">
    <property type="entry name" value="Dihydrofolate Reductase, subunit A"/>
    <property type="match status" value="2"/>
</dbReference>
<keyword evidence="3" id="KW-0560">Oxidoreductase</keyword>
<dbReference type="GO" id="GO:0050661">
    <property type="term" value="F:NADP binding"/>
    <property type="evidence" value="ECO:0007669"/>
    <property type="project" value="InterPro"/>
</dbReference>
<dbReference type="InterPro" id="IPR012259">
    <property type="entry name" value="DHFR"/>
</dbReference>
<keyword evidence="2" id="KW-0521">NADP</keyword>
<evidence type="ECO:0000256" key="3">
    <source>
        <dbReference type="ARBA" id="ARBA00023002"/>
    </source>
</evidence>
<dbReference type="InterPro" id="IPR001796">
    <property type="entry name" value="DHFR_dom"/>
</dbReference>
<dbReference type="GO" id="GO:0004146">
    <property type="term" value="F:dihydrofolate reductase activity"/>
    <property type="evidence" value="ECO:0007669"/>
    <property type="project" value="UniProtKB-EC"/>
</dbReference>
<dbReference type="OrthoDB" id="4664297at2759"/>
<dbReference type="STRING" id="75743.A0A401Q228"/>
<dbReference type="GO" id="GO:0046452">
    <property type="term" value="P:dihydrofolate metabolic process"/>
    <property type="evidence" value="ECO:0007669"/>
    <property type="project" value="TreeGrafter"/>
</dbReference>
<evidence type="ECO:0000256" key="4">
    <source>
        <dbReference type="ARBA" id="ARBA00048873"/>
    </source>
</evidence>